<gene>
    <name evidence="2" type="ORF">F6V30_14275</name>
</gene>
<dbReference type="InterPro" id="IPR041657">
    <property type="entry name" value="HTH_17"/>
</dbReference>
<comment type="caution">
    <text evidence="2">The sequence shown here is derived from an EMBL/GenBank/DDBJ whole genome shotgun (WGS) entry which is preliminary data.</text>
</comment>
<evidence type="ECO:0000313" key="3">
    <source>
        <dbReference type="Proteomes" id="UP000798046"/>
    </source>
</evidence>
<keyword evidence="3" id="KW-1185">Reference proteome</keyword>
<organism evidence="2 3">
    <name type="scientific">Oryzomonas sagensis</name>
    <dbReference type="NCBI Taxonomy" id="2603857"/>
    <lineage>
        <taxon>Bacteria</taxon>
        <taxon>Pseudomonadati</taxon>
        <taxon>Thermodesulfobacteriota</taxon>
        <taxon>Desulfuromonadia</taxon>
        <taxon>Geobacterales</taxon>
        <taxon>Geobacteraceae</taxon>
        <taxon>Oryzomonas</taxon>
    </lineage>
</organism>
<accession>A0ABQ6TLD4</accession>
<feature type="domain" description="Helix-turn-helix" evidence="1">
    <location>
        <begin position="14"/>
        <end position="68"/>
    </location>
</feature>
<dbReference type="EMBL" id="VZRA01000004">
    <property type="protein sequence ID" value="KAB0668999.1"/>
    <property type="molecule type" value="Genomic_DNA"/>
</dbReference>
<evidence type="ECO:0000259" key="1">
    <source>
        <dbReference type="Pfam" id="PF12728"/>
    </source>
</evidence>
<reference evidence="2 3" key="1">
    <citation type="journal article" date="2020" name="Microorganisms">
        <title>Description of Three Novel Members in the Family Geobacteraceae, Oryzomonas japonicum gen. nov., sp. nov., Oryzomonas sagensis sp. nov., and Oryzomonas ruber sp. nov.</title>
        <authorList>
            <person name="Xu Z."/>
            <person name="Masuda Y."/>
            <person name="Hayakawa C."/>
            <person name="Ushijima N."/>
            <person name="Kawano K."/>
            <person name="Shiratori Y."/>
            <person name="Senoo K."/>
            <person name="Itoh H."/>
        </authorList>
    </citation>
    <scope>NUCLEOTIDE SEQUENCE [LARGE SCALE GENOMIC DNA]</scope>
    <source>
        <strain evidence="2 3">Red100</strain>
    </source>
</reference>
<evidence type="ECO:0000313" key="2">
    <source>
        <dbReference type="EMBL" id="KAB0668999.1"/>
    </source>
</evidence>
<dbReference type="Proteomes" id="UP000798046">
    <property type="component" value="Unassembled WGS sequence"/>
</dbReference>
<proteinExistence type="predicted"/>
<name>A0ABQ6TLD4_9BACT</name>
<sequence>MWRDTMTKRGLNEKEAAEYLGMAVNSLRQARCQTSRDEGKRLSPPFCKINRKIVYLRDDLDRFLEEHRVA</sequence>
<dbReference type="Pfam" id="PF12728">
    <property type="entry name" value="HTH_17"/>
    <property type="match status" value="1"/>
</dbReference>
<protein>
    <submittedName>
        <fullName evidence="2">Helix-turn-helix domain-containing protein</fullName>
    </submittedName>
</protein>